<evidence type="ECO:0000313" key="1">
    <source>
        <dbReference type="EMBL" id="ELT97166.1"/>
    </source>
</evidence>
<dbReference type="EnsemblMetazoa" id="CapteT108305">
    <property type="protein sequence ID" value="CapteP108305"/>
    <property type="gene ID" value="CapteG108305"/>
</dbReference>
<evidence type="ECO:0000313" key="2">
    <source>
        <dbReference type="EnsemblMetazoa" id="CapteP108305"/>
    </source>
</evidence>
<evidence type="ECO:0000313" key="3">
    <source>
        <dbReference type="Proteomes" id="UP000014760"/>
    </source>
</evidence>
<dbReference type="Proteomes" id="UP000014760">
    <property type="component" value="Unassembled WGS sequence"/>
</dbReference>
<keyword evidence="3" id="KW-1185">Reference proteome</keyword>
<name>R7U0H2_CAPTE</name>
<feature type="non-terminal residue" evidence="1">
    <location>
        <position position="1"/>
    </location>
</feature>
<reference evidence="3" key="1">
    <citation type="submission" date="2012-12" db="EMBL/GenBank/DDBJ databases">
        <authorList>
            <person name="Hellsten U."/>
            <person name="Grimwood J."/>
            <person name="Chapman J.A."/>
            <person name="Shapiro H."/>
            <person name="Aerts A."/>
            <person name="Otillar R.P."/>
            <person name="Terry A.Y."/>
            <person name="Boore J.L."/>
            <person name="Simakov O."/>
            <person name="Marletaz F."/>
            <person name="Cho S.-J."/>
            <person name="Edsinger-Gonzales E."/>
            <person name="Havlak P."/>
            <person name="Kuo D.-H."/>
            <person name="Larsson T."/>
            <person name="Lv J."/>
            <person name="Arendt D."/>
            <person name="Savage R."/>
            <person name="Osoegawa K."/>
            <person name="de Jong P."/>
            <person name="Lindberg D.R."/>
            <person name="Seaver E.C."/>
            <person name="Weisblat D.A."/>
            <person name="Putnam N.H."/>
            <person name="Grigoriev I.V."/>
            <person name="Rokhsar D.S."/>
        </authorList>
    </citation>
    <scope>NUCLEOTIDE SEQUENCE</scope>
    <source>
        <strain evidence="3">I ESC-2004</strain>
    </source>
</reference>
<dbReference type="HOGENOM" id="CLU_3130143_0_0_1"/>
<gene>
    <name evidence="1" type="ORF">CAPTEDRAFT_108305</name>
</gene>
<sequence>IAAWAKKAHQIAGIIRRTFTHMDTENFTRLFKALVYLHLEYAAPIWSPQT</sequence>
<reference evidence="2" key="3">
    <citation type="submission" date="2015-06" db="UniProtKB">
        <authorList>
            <consortium name="EnsemblMetazoa"/>
        </authorList>
    </citation>
    <scope>IDENTIFICATION</scope>
</reference>
<reference evidence="1 3" key="2">
    <citation type="journal article" date="2013" name="Nature">
        <title>Insights into bilaterian evolution from three spiralian genomes.</title>
        <authorList>
            <person name="Simakov O."/>
            <person name="Marletaz F."/>
            <person name="Cho S.J."/>
            <person name="Edsinger-Gonzales E."/>
            <person name="Havlak P."/>
            <person name="Hellsten U."/>
            <person name="Kuo D.H."/>
            <person name="Larsson T."/>
            <person name="Lv J."/>
            <person name="Arendt D."/>
            <person name="Savage R."/>
            <person name="Osoegawa K."/>
            <person name="de Jong P."/>
            <person name="Grimwood J."/>
            <person name="Chapman J.A."/>
            <person name="Shapiro H."/>
            <person name="Aerts A."/>
            <person name="Otillar R.P."/>
            <person name="Terry A.Y."/>
            <person name="Boore J.L."/>
            <person name="Grigoriev I.V."/>
            <person name="Lindberg D.R."/>
            <person name="Seaver E.C."/>
            <person name="Weisblat D.A."/>
            <person name="Putnam N.H."/>
            <person name="Rokhsar D.S."/>
        </authorList>
    </citation>
    <scope>NUCLEOTIDE SEQUENCE</scope>
    <source>
        <strain evidence="1 3">I ESC-2004</strain>
    </source>
</reference>
<accession>R7U0H2</accession>
<organism evidence="1">
    <name type="scientific">Capitella teleta</name>
    <name type="common">Polychaete worm</name>
    <dbReference type="NCBI Taxonomy" id="283909"/>
    <lineage>
        <taxon>Eukaryota</taxon>
        <taxon>Metazoa</taxon>
        <taxon>Spiralia</taxon>
        <taxon>Lophotrochozoa</taxon>
        <taxon>Annelida</taxon>
        <taxon>Polychaeta</taxon>
        <taxon>Sedentaria</taxon>
        <taxon>Scolecida</taxon>
        <taxon>Capitellidae</taxon>
        <taxon>Capitella</taxon>
    </lineage>
</organism>
<dbReference type="EMBL" id="AMQN01002200">
    <property type="status" value="NOT_ANNOTATED_CDS"/>
    <property type="molecule type" value="Genomic_DNA"/>
</dbReference>
<proteinExistence type="predicted"/>
<dbReference type="AlphaFoldDB" id="R7U0H2"/>
<dbReference type="EMBL" id="KB308638">
    <property type="protein sequence ID" value="ELT97166.1"/>
    <property type="molecule type" value="Genomic_DNA"/>
</dbReference>
<protein>
    <submittedName>
        <fullName evidence="1 2">Uncharacterized protein</fullName>
    </submittedName>
</protein>